<comment type="caution">
    <text evidence="1">The sequence shown here is derived from an EMBL/GenBank/DDBJ whole genome shotgun (WGS) entry which is preliminary data.</text>
</comment>
<evidence type="ECO:0000313" key="2">
    <source>
        <dbReference type="Proteomes" id="UP000187035"/>
    </source>
</evidence>
<gene>
    <name evidence="1" type="ORF">BKH33_07600</name>
</gene>
<protein>
    <submittedName>
        <fullName evidence="1">Uncharacterized protein</fullName>
    </submittedName>
</protein>
<proteinExistence type="predicted"/>
<dbReference type="Proteomes" id="UP000187035">
    <property type="component" value="Unassembled WGS sequence"/>
</dbReference>
<evidence type="ECO:0000313" key="1">
    <source>
        <dbReference type="EMBL" id="OMG35806.1"/>
    </source>
</evidence>
<accession>A0A854D566</accession>
<reference evidence="1 2" key="1">
    <citation type="submission" date="2016-12" db="EMBL/GenBank/DDBJ databases">
        <title>Genomic comparison of strains in the 'Actinomyces naeslundii' group.</title>
        <authorList>
            <person name="Mughal S.R."/>
            <person name="Do T."/>
            <person name="Gilbert S.C."/>
            <person name="Witherden E.A."/>
            <person name="Didelot X."/>
            <person name="Beighton D."/>
        </authorList>
    </citation>
    <scope>NUCLEOTIDE SEQUENCE [LARGE SCALE GENOMIC DNA]</scope>
    <source>
        <strain evidence="1 2">NCTC 10301</strain>
    </source>
</reference>
<dbReference type="EMBL" id="MSRR01000013">
    <property type="protein sequence ID" value="OMG35806.1"/>
    <property type="molecule type" value="Genomic_DNA"/>
</dbReference>
<dbReference type="AlphaFoldDB" id="A0A854D566"/>
<organism evidence="1 2">
    <name type="scientific">Actinomyces naeslundii</name>
    <dbReference type="NCBI Taxonomy" id="1655"/>
    <lineage>
        <taxon>Bacteria</taxon>
        <taxon>Bacillati</taxon>
        <taxon>Actinomycetota</taxon>
        <taxon>Actinomycetes</taxon>
        <taxon>Actinomycetales</taxon>
        <taxon>Actinomycetaceae</taxon>
        <taxon>Actinomyces</taxon>
    </lineage>
</organism>
<name>A0A854D566_ACTNA</name>
<sequence>MGPEQTVTMGPIEVDRATKTTLIPSTRRPGPADAAVVRTVEEALHRRAHLGRITVDQRLYEGYTAPLGLRSASPGLRTAGRGTRLPLPEGETIRFFLHWRDLAVGVGEHQVANLDHSSNRALAHLLDLLEGRRMPLAHLLGLLADDVVEDPDKAQLVFGEGRILPWQTERLLALLDPERVTADAVSEADGGAEDRQAG</sequence>